<dbReference type="EMBL" id="JBHTLY010000001">
    <property type="protein sequence ID" value="MFD1200347.1"/>
    <property type="molecule type" value="Genomic_DNA"/>
</dbReference>
<dbReference type="PANTHER" id="PTHR33204:SF37">
    <property type="entry name" value="HTH-TYPE TRANSCRIPTIONAL REGULATOR YODB"/>
    <property type="match status" value="1"/>
</dbReference>
<dbReference type="InterPro" id="IPR002577">
    <property type="entry name" value="HTH_HxlR"/>
</dbReference>
<evidence type="ECO:0000256" key="1">
    <source>
        <dbReference type="ARBA" id="ARBA00023015"/>
    </source>
</evidence>
<gene>
    <name evidence="5" type="ORF">ACFQ3U_00365</name>
</gene>
<comment type="caution">
    <text evidence="5">The sequence shown here is derived from an EMBL/GenBank/DDBJ whole genome shotgun (WGS) entry which is preliminary data.</text>
</comment>
<sequence>MSTMIEHQTTAAAGTSAPATGAATAVHAIDDAECRLFREAAELAGRKWTAAILLALARGAERFSELHASIDGISDRLLAARLRELESQGLVTRTVVPSTPVQIRYGLTGSGAELIAILQPLVRWAKRSESRQQGPSA</sequence>
<dbReference type="SUPFAM" id="SSF46785">
    <property type="entry name" value="Winged helix' DNA-binding domain"/>
    <property type="match status" value="1"/>
</dbReference>
<accession>A0ABW3TI17</accession>
<dbReference type="PROSITE" id="PS51118">
    <property type="entry name" value="HTH_HXLR"/>
    <property type="match status" value="1"/>
</dbReference>
<keyword evidence="2" id="KW-0238">DNA-binding</keyword>
<evidence type="ECO:0000313" key="5">
    <source>
        <dbReference type="EMBL" id="MFD1200347.1"/>
    </source>
</evidence>
<dbReference type="InterPro" id="IPR036390">
    <property type="entry name" value="WH_DNA-bd_sf"/>
</dbReference>
<name>A0ABW3TI17_9MICO</name>
<proteinExistence type="predicted"/>
<dbReference type="InterPro" id="IPR036388">
    <property type="entry name" value="WH-like_DNA-bd_sf"/>
</dbReference>
<feature type="domain" description="HTH hxlR-type" evidence="4">
    <location>
        <begin position="34"/>
        <end position="133"/>
    </location>
</feature>
<dbReference type="Proteomes" id="UP001597181">
    <property type="component" value="Unassembled WGS sequence"/>
</dbReference>
<evidence type="ECO:0000256" key="3">
    <source>
        <dbReference type="ARBA" id="ARBA00023163"/>
    </source>
</evidence>
<dbReference type="RefSeq" id="WP_343958456.1">
    <property type="nucleotide sequence ID" value="NZ_BAAAKZ010000003.1"/>
</dbReference>
<dbReference type="Pfam" id="PF01638">
    <property type="entry name" value="HxlR"/>
    <property type="match status" value="1"/>
</dbReference>
<evidence type="ECO:0000313" key="6">
    <source>
        <dbReference type="Proteomes" id="UP001597181"/>
    </source>
</evidence>
<keyword evidence="6" id="KW-1185">Reference proteome</keyword>
<protein>
    <submittedName>
        <fullName evidence="5">Winged helix-turn-helix transcriptional regulator</fullName>
    </submittedName>
</protein>
<keyword evidence="3" id="KW-0804">Transcription</keyword>
<reference evidence="6" key="1">
    <citation type="journal article" date="2019" name="Int. J. Syst. Evol. Microbiol.">
        <title>The Global Catalogue of Microorganisms (GCM) 10K type strain sequencing project: providing services to taxonomists for standard genome sequencing and annotation.</title>
        <authorList>
            <consortium name="The Broad Institute Genomics Platform"/>
            <consortium name="The Broad Institute Genome Sequencing Center for Infectious Disease"/>
            <person name="Wu L."/>
            <person name="Ma J."/>
        </authorList>
    </citation>
    <scope>NUCLEOTIDE SEQUENCE [LARGE SCALE GENOMIC DNA]</scope>
    <source>
        <strain evidence="6">CCUG 50213</strain>
    </source>
</reference>
<keyword evidence="1" id="KW-0805">Transcription regulation</keyword>
<evidence type="ECO:0000259" key="4">
    <source>
        <dbReference type="PROSITE" id="PS51118"/>
    </source>
</evidence>
<evidence type="ECO:0000256" key="2">
    <source>
        <dbReference type="ARBA" id="ARBA00023125"/>
    </source>
</evidence>
<dbReference type="Gene3D" id="1.10.10.10">
    <property type="entry name" value="Winged helix-like DNA-binding domain superfamily/Winged helix DNA-binding domain"/>
    <property type="match status" value="1"/>
</dbReference>
<dbReference type="PANTHER" id="PTHR33204">
    <property type="entry name" value="TRANSCRIPTIONAL REGULATOR, MARR FAMILY"/>
    <property type="match status" value="1"/>
</dbReference>
<organism evidence="5 6">
    <name type="scientific">Leucobacter albus</name>
    <dbReference type="NCBI Taxonomy" id="272210"/>
    <lineage>
        <taxon>Bacteria</taxon>
        <taxon>Bacillati</taxon>
        <taxon>Actinomycetota</taxon>
        <taxon>Actinomycetes</taxon>
        <taxon>Micrococcales</taxon>
        <taxon>Microbacteriaceae</taxon>
        <taxon>Leucobacter</taxon>
    </lineage>
</organism>